<evidence type="ECO:0000313" key="5">
    <source>
        <dbReference type="Proteomes" id="UP000054662"/>
    </source>
</evidence>
<evidence type="ECO:0000256" key="1">
    <source>
        <dbReference type="ARBA" id="ARBA00022679"/>
    </source>
</evidence>
<feature type="transmembrane region" description="Helical" evidence="3">
    <location>
        <begin position="154"/>
        <end position="185"/>
    </location>
</feature>
<dbReference type="AlphaFoldDB" id="A0A0W1AJQ2"/>
<accession>A0A0W1AJQ2</accession>
<dbReference type="Gene3D" id="1.20.120.1760">
    <property type="match status" value="1"/>
</dbReference>
<name>A0A0W1AJQ2_9GAMM</name>
<comment type="similarity">
    <text evidence="2">Belongs to the CDP-alcohol phosphatidyltransferase class-I family.</text>
</comment>
<dbReference type="Proteomes" id="UP000054662">
    <property type="component" value="Unassembled WGS sequence"/>
</dbReference>
<keyword evidence="3" id="KW-1133">Transmembrane helix</keyword>
<dbReference type="InterPro" id="IPR048254">
    <property type="entry name" value="CDP_ALCOHOL_P_TRANSF_CS"/>
</dbReference>
<keyword evidence="1 2" id="KW-0808">Transferase</keyword>
<dbReference type="GO" id="GO:0016780">
    <property type="term" value="F:phosphotransferase activity, for other substituted phosphate groups"/>
    <property type="evidence" value="ECO:0007669"/>
    <property type="project" value="InterPro"/>
</dbReference>
<dbReference type="STRING" id="45076.Lwor_0591"/>
<gene>
    <name evidence="4" type="ORF">Lwor_0591</name>
</gene>
<reference evidence="4 5" key="1">
    <citation type="submission" date="2015-11" db="EMBL/GenBank/DDBJ databases">
        <title>Genomic analysis of 38 Legionella species identifies large and diverse effector repertoires.</title>
        <authorList>
            <person name="Burstein D."/>
            <person name="Amaro F."/>
            <person name="Zusman T."/>
            <person name="Lifshitz Z."/>
            <person name="Cohen O."/>
            <person name="Gilbert J.A."/>
            <person name="Pupko T."/>
            <person name="Shuman H.A."/>
            <person name="Segal G."/>
        </authorList>
    </citation>
    <scope>NUCLEOTIDE SEQUENCE [LARGE SCALE GENOMIC DNA]</scope>
    <source>
        <strain evidence="4 5">ATCC 49508</strain>
    </source>
</reference>
<dbReference type="GO" id="GO:0016020">
    <property type="term" value="C:membrane"/>
    <property type="evidence" value="ECO:0007669"/>
    <property type="project" value="InterPro"/>
</dbReference>
<feature type="transmembrane region" description="Helical" evidence="3">
    <location>
        <begin position="26"/>
        <end position="48"/>
    </location>
</feature>
<evidence type="ECO:0000256" key="2">
    <source>
        <dbReference type="RuleBase" id="RU003750"/>
    </source>
</evidence>
<dbReference type="OrthoDB" id="9790577at2"/>
<organism evidence="4 5">
    <name type="scientific">Legionella worsleiensis</name>
    <dbReference type="NCBI Taxonomy" id="45076"/>
    <lineage>
        <taxon>Bacteria</taxon>
        <taxon>Pseudomonadati</taxon>
        <taxon>Pseudomonadota</taxon>
        <taxon>Gammaproteobacteria</taxon>
        <taxon>Legionellales</taxon>
        <taxon>Legionellaceae</taxon>
        <taxon>Legionella</taxon>
    </lineage>
</organism>
<dbReference type="Pfam" id="PF01066">
    <property type="entry name" value="CDP-OH_P_transf"/>
    <property type="match status" value="1"/>
</dbReference>
<evidence type="ECO:0000256" key="3">
    <source>
        <dbReference type="SAM" id="Phobius"/>
    </source>
</evidence>
<feature type="transmembrane region" description="Helical" evidence="3">
    <location>
        <begin position="113"/>
        <end position="134"/>
    </location>
</feature>
<dbReference type="RefSeq" id="WP_058492421.1">
    <property type="nucleotide sequence ID" value="NZ_CBCRUR010000006.1"/>
</dbReference>
<keyword evidence="3" id="KW-0472">Membrane</keyword>
<dbReference type="PATRIC" id="fig|45076.6.peg.650"/>
<dbReference type="PROSITE" id="PS00379">
    <property type="entry name" value="CDP_ALCOHOL_P_TRANSF"/>
    <property type="match status" value="1"/>
</dbReference>
<keyword evidence="5" id="KW-1185">Reference proteome</keyword>
<comment type="caution">
    <text evidence="4">The sequence shown here is derived from an EMBL/GenBank/DDBJ whole genome shotgun (WGS) entry which is preliminary data.</text>
</comment>
<evidence type="ECO:0000313" key="4">
    <source>
        <dbReference type="EMBL" id="KTD81553.1"/>
    </source>
</evidence>
<dbReference type="GO" id="GO:0008654">
    <property type="term" value="P:phospholipid biosynthetic process"/>
    <property type="evidence" value="ECO:0007669"/>
    <property type="project" value="InterPro"/>
</dbReference>
<sequence length="198" mass="22011">MLEQTLRHHYQRILVDPLLSRLSNRITPLALTGLSGLLGLLCVPCLLLQKPFLAISSLLLSGYLDTLDGSLARFQGKSSDFGSAMDIIVDRIVEFAVILAFYLSNPIHNGLPALLMSGSILLCITSFLVVGIFTNNTTHKSFHYSPGLMERAEAFIFFIVMILCPEYFNPLAGLFCILVCFTAFLRMLEFKKNCARIS</sequence>
<protein>
    <submittedName>
        <fullName evidence="4">Cytochrome oxidase-like protein</fullName>
    </submittedName>
</protein>
<keyword evidence="3" id="KW-0812">Transmembrane</keyword>
<dbReference type="EMBL" id="LNZC01000004">
    <property type="protein sequence ID" value="KTD81553.1"/>
    <property type="molecule type" value="Genomic_DNA"/>
</dbReference>
<dbReference type="InterPro" id="IPR043130">
    <property type="entry name" value="CDP-OH_PTrfase_TM_dom"/>
</dbReference>
<proteinExistence type="inferred from homology"/>
<dbReference type="InterPro" id="IPR000462">
    <property type="entry name" value="CDP-OH_P_trans"/>
</dbReference>